<evidence type="ECO:0000313" key="3">
    <source>
        <dbReference type="Proteomes" id="UP001595886"/>
    </source>
</evidence>
<reference evidence="3" key="1">
    <citation type="journal article" date="2019" name="Int. J. Syst. Evol. Microbiol.">
        <title>The Global Catalogue of Microorganisms (GCM) 10K type strain sequencing project: providing services to taxonomists for standard genome sequencing and annotation.</title>
        <authorList>
            <consortium name="The Broad Institute Genomics Platform"/>
            <consortium name="The Broad Institute Genome Sequencing Center for Infectious Disease"/>
            <person name="Wu L."/>
            <person name="Ma J."/>
        </authorList>
    </citation>
    <scope>NUCLEOTIDE SEQUENCE [LARGE SCALE GENOMIC DNA]</scope>
    <source>
        <strain evidence="3">CCUG 30340</strain>
    </source>
</reference>
<dbReference type="RefSeq" id="WP_380022725.1">
    <property type="nucleotide sequence ID" value="NZ_JBHSHD010000017.1"/>
</dbReference>
<organism evidence="2 3">
    <name type="scientific">Dokdonella ginsengisoli</name>
    <dbReference type="NCBI Taxonomy" id="363846"/>
    <lineage>
        <taxon>Bacteria</taxon>
        <taxon>Pseudomonadati</taxon>
        <taxon>Pseudomonadota</taxon>
        <taxon>Gammaproteobacteria</taxon>
        <taxon>Lysobacterales</taxon>
        <taxon>Rhodanobacteraceae</taxon>
        <taxon>Dokdonella</taxon>
    </lineage>
</organism>
<keyword evidence="1" id="KW-0732">Signal</keyword>
<feature type="chain" id="PRO_5046517334" evidence="1">
    <location>
        <begin position="21"/>
        <end position="242"/>
    </location>
</feature>
<gene>
    <name evidence="2" type="ORF">ACFO6Q_19065</name>
</gene>
<evidence type="ECO:0000256" key="1">
    <source>
        <dbReference type="SAM" id="SignalP"/>
    </source>
</evidence>
<protein>
    <submittedName>
        <fullName evidence="2">Uncharacterized protein</fullName>
    </submittedName>
</protein>
<evidence type="ECO:0000313" key="2">
    <source>
        <dbReference type="EMBL" id="MFC4822430.1"/>
    </source>
</evidence>
<comment type="caution">
    <text evidence="2">The sequence shown here is derived from an EMBL/GenBank/DDBJ whole genome shotgun (WGS) entry which is preliminary data.</text>
</comment>
<feature type="signal peptide" evidence="1">
    <location>
        <begin position="1"/>
        <end position="20"/>
    </location>
</feature>
<accession>A0ABV9QYJ8</accession>
<keyword evidence="3" id="KW-1185">Reference proteome</keyword>
<sequence>MKRTFAAVVAAALLAGVATAEPAADKPLRTAGEWAVSLDAQGHVVALKQTTSLKPILGEPLERAIRGWTFEPGRIDGRPQPTETTLNVSVVLEPSGTDGYAIRIDDVGTGGGIRKLPTLRVNPRDVREGTYLYVMRVAYDRDGKVVSVTPEAGTPEVPSGVRRNMEIVMKGATFAPERVGGQAVAADVVIPMCVSMARNRMPPADGACEWTPPRKRSAIGSGQRVAVDPAAKLLSDVIGRTL</sequence>
<proteinExistence type="predicted"/>
<dbReference type="Proteomes" id="UP001595886">
    <property type="component" value="Unassembled WGS sequence"/>
</dbReference>
<dbReference type="EMBL" id="JBHSHD010000017">
    <property type="protein sequence ID" value="MFC4822430.1"/>
    <property type="molecule type" value="Genomic_DNA"/>
</dbReference>
<name>A0ABV9QYJ8_9GAMM</name>